<evidence type="ECO:0000313" key="1">
    <source>
        <dbReference type="EMBL" id="GIY01457.1"/>
    </source>
</evidence>
<name>A0AAV4PZT0_9ARAC</name>
<dbReference type="AlphaFoldDB" id="A0AAV4PZT0"/>
<accession>A0AAV4PZT0</accession>
<dbReference type="EMBL" id="BPLQ01003582">
    <property type="protein sequence ID" value="GIY01457.1"/>
    <property type="molecule type" value="Genomic_DNA"/>
</dbReference>
<gene>
    <name evidence="1" type="ORF">CDAR_196531</name>
</gene>
<dbReference type="Proteomes" id="UP001054837">
    <property type="component" value="Unassembled WGS sequence"/>
</dbReference>
<proteinExistence type="predicted"/>
<evidence type="ECO:0000313" key="2">
    <source>
        <dbReference type="Proteomes" id="UP001054837"/>
    </source>
</evidence>
<reference evidence="1 2" key="1">
    <citation type="submission" date="2021-06" db="EMBL/GenBank/DDBJ databases">
        <title>Caerostris darwini draft genome.</title>
        <authorList>
            <person name="Kono N."/>
            <person name="Arakawa K."/>
        </authorList>
    </citation>
    <scope>NUCLEOTIDE SEQUENCE [LARGE SCALE GENOMIC DNA]</scope>
</reference>
<keyword evidence="2" id="KW-1185">Reference proteome</keyword>
<protein>
    <submittedName>
        <fullName evidence="1">Uncharacterized protein</fullName>
    </submittedName>
</protein>
<organism evidence="1 2">
    <name type="scientific">Caerostris darwini</name>
    <dbReference type="NCBI Taxonomy" id="1538125"/>
    <lineage>
        <taxon>Eukaryota</taxon>
        <taxon>Metazoa</taxon>
        <taxon>Ecdysozoa</taxon>
        <taxon>Arthropoda</taxon>
        <taxon>Chelicerata</taxon>
        <taxon>Arachnida</taxon>
        <taxon>Araneae</taxon>
        <taxon>Araneomorphae</taxon>
        <taxon>Entelegynae</taxon>
        <taxon>Araneoidea</taxon>
        <taxon>Araneidae</taxon>
        <taxon>Caerostris</taxon>
    </lineage>
</organism>
<sequence>MIAASSNCHNSPLKYCLITDFLQISDIVPRKKNTVSAKDVGRMKERKLVGGYPPEKRVFRQTKISAPPGESVLSICLASKRPATEMESSWAIPSSPTFRGLLPARVVVLAAKRS</sequence>
<comment type="caution">
    <text evidence="1">The sequence shown here is derived from an EMBL/GenBank/DDBJ whole genome shotgun (WGS) entry which is preliminary data.</text>
</comment>